<evidence type="ECO:0000313" key="2">
    <source>
        <dbReference type="EMBL" id="PKK91064.1"/>
    </source>
</evidence>
<evidence type="ECO:0000259" key="1">
    <source>
        <dbReference type="Pfam" id="PF08241"/>
    </source>
</evidence>
<dbReference type="CDD" id="cd02440">
    <property type="entry name" value="AdoMet_MTases"/>
    <property type="match status" value="1"/>
</dbReference>
<dbReference type="SUPFAM" id="SSF53335">
    <property type="entry name" value="S-adenosyl-L-methionine-dependent methyltransferases"/>
    <property type="match status" value="1"/>
</dbReference>
<comment type="caution">
    <text evidence="2">The sequence shown here is derived from an EMBL/GenBank/DDBJ whole genome shotgun (WGS) entry which is preliminary data.</text>
</comment>
<dbReference type="AlphaFoldDB" id="A0A2N1PRU2"/>
<dbReference type="InterPro" id="IPR013216">
    <property type="entry name" value="Methyltransf_11"/>
</dbReference>
<gene>
    <name evidence="2" type="ORF">CVV64_04660</name>
</gene>
<reference evidence="2 3" key="1">
    <citation type="journal article" date="2017" name="ISME J.">
        <title>Potential for microbial H2 and metal transformations associated with novel bacteria and archaea in deep terrestrial subsurface sediments.</title>
        <authorList>
            <person name="Hernsdorf A.W."/>
            <person name="Amano Y."/>
            <person name="Miyakawa K."/>
            <person name="Ise K."/>
            <person name="Suzuki Y."/>
            <person name="Anantharaman K."/>
            <person name="Probst A."/>
            <person name="Burstein D."/>
            <person name="Thomas B.C."/>
            <person name="Banfield J.F."/>
        </authorList>
    </citation>
    <scope>NUCLEOTIDE SEQUENCE [LARGE SCALE GENOMIC DNA]</scope>
    <source>
        <strain evidence="2">HGW-Wallbacteria-1</strain>
    </source>
</reference>
<evidence type="ECO:0000313" key="3">
    <source>
        <dbReference type="Proteomes" id="UP000233256"/>
    </source>
</evidence>
<dbReference type="InterPro" id="IPR029063">
    <property type="entry name" value="SAM-dependent_MTases_sf"/>
</dbReference>
<name>A0A2N1PRU2_9BACT</name>
<feature type="domain" description="Methyltransferase type 11" evidence="1">
    <location>
        <begin position="114"/>
        <end position="162"/>
    </location>
</feature>
<organism evidence="2 3">
    <name type="scientific">Candidatus Wallbacteria bacterium HGW-Wallbacteria-1</name>
    <dbReference type="NCBI Taxonomy" id="2013854"/>
    <lineage>
        <taxon>Bacteria</taxon>
        <taxon>Candidatus Walliibacteriota</taxon>
    </lineage>
</organism>
<dbReference type="GO" id="GO:0008757">
    <property type="term" value="F:S-adenosylmethionine-dependent methyltransferase activity"/>
    <property type="evidence" value="ECO:0007669"/>
    <property type="project" value="InterPro"/>
</dbReference>
<sequence length="281" mass="31147">MRKTDKKIPTHEYCEDGSDAVNSCPGWRKFVDLGFRLARLIYSPPSRIPRDTWRNFSILLRWLRERARFSGDRDSHLVINLGSGRGGEGFSILARDKDVQCLCMDLKIDGGADVVADIHQVPIADSVASLVVLQAVLEHVPDPERVLSEAYRILMDGGVIYVEIPFMQGYHADPEDYRRLTGPGLKMALEKSGFEVVTHGPTGGPGAGLMAVVRAFLLGFFRKGILRHIATPVVRWATLPLLMVDMAYGHRKNQVVAPGFYAMGVKSHNSLHDSLTGNLQP</sequence>
<dbReference type="Gene3D" id="3.40.50.150">
    <property type="entry name" value="Vaccinia Virus protein VP39"/>
    <property type="match status" value="1"/>
</dbReference>
<dbReference type="Proteomes" id="UP000233256">
    <property type="component" value="Unassembled WGS sequence"/>
</dbReference>
<dbReference type="EMBL" id="PGXC01000003">
    <property type="protein sequence ID" value="PKK91064.1"/>
    <property type="molecule type" value="Genomic_DNA"/>
</dbReference>
<dbReference type="Pfam" id="PF08241">
    <property type="entry name" value="Methyltransf_11"/>
    <property type="match status" value="1"/>
</dbReference>
<protein>
    <recommendedName>
        <fullName evidence="1">Methyltransferase type 11 domain-containing protein</fullName>
    </recommendedName>
</protein>
<proteinExistence type="predicted"/>
<accession>A0A2N1PRU2</accession>